<gene>
    <name evidence="4" type="ORF">OG579_10955</name>
</gene>
<sequence>MRKFSRFLAAFFGVLLMLYTVVGQLLALTPVPWMSWILAAGFFQTVFIAIDTLRDTLGIYNLVIALIALALIFRTVRPRRWRPEGLSRRRTIVAGLAGFGAVASVITMIVVSVGVASAGAGFAFFTPPTPGGDLGRGPDQRVVTGTVGATTLHADLYRPDGAGPHPVVVFVHGGAFVAGAPGPNPYNRFLADHGYAVLDVEFRLASATVHNWDTQVGDVGCALTWLTRNAQPNGFDTSRVVMFGESSGGNLAINAAYMSVTKSLTPTCGTAAEIPKVVAVVGGYPAVDLTQAYADSAIGKTVGMQFVGGSPEDFPERYRYVDAANHITAQSPPTLIVQGGADHLVLAKSVKRFAGKLSAAGVPNRYVELPALGHGIGDTSSPGTAGAKTMRDAIVKWLDRYVPRTS</sequence>
<evidence type="ECO:0000256" key="1">
    <source>
        <dbReference type="ARBA" id="ARBA00022801"/>
    </source>
</evidence>
<dbReference type="Gene3D" id="3.40.50.1820">
    <property type="entry name" value="alpha/beta hydrolase"/>
    <property type="match status" value="1"/>
</dbReference>
<evidence type="ECO:0000313" key="4">
    <source>
        <dbReference type="EMBL" id="WUM18280.1"/>
    </source>
</evidence>
<dbReference type="RefSeq" id="WP_052688632.1">
    <property type="nucleotide sequence ID" value="NZ_CP108021.1"/>
</dbReference>
<keyword evidence="2" id="KW-0812">Transmembrane</keyword>
<dbReference type="EMBL" id="CP108021">
    <property type="protein sequence ID" value="WUM18280.1"/>
    <property type="molecule type" value="Genomic_DNA"/>
</dbReference>
<organism evidence="4 5">
    <name type="scientific">Williamsia herbipolensis</name>
    <dbReference type="NCBI Taxonomy" id="1603258"/>
    <lineage>
        <taxon>Bacteria</taxon>
        <taxon>Bacillati</taxon>
        <taxon>Actinomycetota</taxon>
        <taxon>Actinomycetes</taxon>
        <taxon>Mycobacteriales</taxon>
        <taxon>Nocardiaceae</taxon>
        <taxon>Williamsia</taxon>
    </lineage>
</organism>
<evidence type="ECO:0000259" key="3">
    <source>
        <dbReference type="Pfam" id="PF20434"/>
    </source>
</evidence>
<dbReference type="GO" id="GO:0016787">
    <property type="term" value="F:hydrolase activity"/>
    <property type="evidence" value="ECO:0007669"/>
    <property type="project" value="UniProtKB-KW"/>
</dbReference>
<dbReference type="InterPro" id="IPR050300">
    <property type="entry name" value="GDXG_lipolytic_enzyme"/>
</dbReference>
<feature type="transmembrane region" description="Helical" evidence="2">
    <location>
        <begin position="96"/>
        <end position="125"/>
    </location>
</feature>
<dbReference type="KEGG" id="whr:OG579_10955"/>
<keyword evidence="2" id="KW-0472">Membrane</keyword>
<name>A0AAU4JWU1_9NOCA</name>
<dbReference type="Proteomes" id="UP001432128">
    <property type="component" value="Chromosome"/>
</dbReference>
<protein>
    <submittedName>
        <fullName evidence="4">Alpha/beta hydrolase fold domain-containing protein</fullName>
    </submittedName>
</protein>
<keyword evidence="2" id="KW-1133">Transmembrane helix</keyword>
<dbReference type="AlphaFoldDB" id="A0AAU4JWU1"/>
<proteinExistence type="predicted"/>
<dbReference type="Pfam" id="PF20434">
    <property type="entry name" value="BD-FAE"/>
    <property type="match status" value="1"/>
</dbReference>
<keyword evidence="5" id="KW-1185">Reference proteome</keyword>
<dbReference type="SUPFAM" id="SSF53474">
    <property type="entry name" value="alpha/beta-Hydrolases"/>
    <property type="match status" value="1"/>
</dbReference>
<feature type="domain" description="BD-FAE-like" evidence="3">
    <location>
        <begin position="155"/>
        <end position="357"/>
    </location>
</feature>
<keyword evidence="1 4" id="KW-0378">Hydrolase</keyword>
<evidence type="ECO:0000313" key="5">
    <source>
        <dbReference type="Proteomes" id="UP001432128"/>
    </source>
</evidence>
<dbReference type="PANTHER" id="PTHR48081">
    <property type="entry name" value="AB HYDROLASE SUPERFAMILY PROTEIN C4A8.06C"/>
    <property type="match status" value="1"/>
</dbReference>
<dbReference type="InterPro" id="IPR029058">
    <property type="entry name" value="AB_hydrolase_fold"/>
</dbReference>
<feature type="transmembrane region" description="Helical" evidence="2">
    <location>
        <begin position="57"/>
        <end position="76"/>
    </location>
</feature>
<reference evidence="4 5" key="1">
    <citation type="submission" date="2022-10" db="EMBL/GenBank/DDBJ databases">
        <title>The complete genomes of actinobacterial strains from the NBC collection.</title>
        <authorList>
            <person name="Joergensen T.S."/>
            <person name="Alvarez Arevalo M."/>
            <person name="Sterndorff E.B."/>
            <person name="Faurdal D."/>
            <person name="Vuksanovic O."/>
            <person name="Mourched A.-S."/>
            <person name="Charusanti P."/>
            <person name="Shaw S."/>
            <person name="Blin K."/>
            <person name="Weber T."/>
        </authorList>
    </citation>
    <scope>NUCLEOTIDE SEQUENCE [LARGE SCALE GENOMIC DNA]</scope>
    <source>
        <strain evidence="4 5">NBC_00319</strain>
    </source>
</reference>
<accession>A0AAU4JWU1</accession>
<dbReference type="InterPro" id="IPR049492">
    <property type="entry name" value="BD-FAE-like_dom"/>
</dbReference>
<evidence type="ECO:0000256" key="2">
    <source>
        <dbReference type="SAM" id="Phobius"/>
    </source>
</evidence>